<dbReference type="PANTHER" id="PTHR11559">
    <property type="entry name" value="CARBOXYLESTERASE"/>
    <property type="match status" value="1"/>
</dbReference>
<dbReference type="PROSITE" id="PS00122">
    <property type="entry name" value="CARBOXYLESTERASE_B_1"/>
    <property type="match status" value="1"/>
</dbReference>
<proteinExistence type="inferred from homology"/>
<organism evidence="5 6">
    <name type="scientific">Mycena chlorophos</name>
    <name type="common">Agaric fungus</name>
    <name type="synonym">Agaricus chlorophos</name>
    <dbReference type="NCBI Taxonomy" id="658473"/>
    <lineage>
        <taxon>Eukaryota</taxon>
        <taxon>Fungi</taxon>
        <taxon>Dikarya</taxon>
        <taxon>Basidiomycota</taxon>
        <taxon>Agaricomycotina</taxon>
        <taxon>Agaricomycetes</taxon>
        <taxon>Agaricomycetidae</taxon>
        <taxon>Agaricales</taxon>
        <taxon>Marasmiineae</taxon>
        <taxon>Mycenaceae</taxon>
        <taxon>Mycena</taxon>
    </lineage>
</organism>
<gene>
    <name evidence="5" type="ORF">MCHLO_15789</name>
</gene>
<evidence type="ECO:0000313" key="6">
    <source>
        <dbReference type="Proteomes" id="UP000815677"/>
    </source>
</evidence>
<protein>
    <recommendedName>
        <fullName evidence="3">Carboxylic ester hydrolase</fullName>
        <ecNumber evidence="3">3.1.1.-</ecNumber>
    </recommendedName>
</protein>
<comment type="similarity">
    <text evidence="1 3">Belongs to the type-B carboxylesterase/lipase family.</text>
</comment>
<dbReference type="SUPFAM" id="SSF53474">
    <property type="entry name" value="alpha/beta-Hydrolases"/>
    <property type="match status" value="1"/>
</dbReference>
<dbReference type="EMBL" id="DF849869">
    <property type="protein sequence ID" value="GAT59513.1"/>
    <property type="molecule type" value="Genomic_DNA"/>
</dbReference>
<feature type="domain" description="Carboxylesterase type B" evidence="4">
    <location>
        <begin position="48"/>
        <end position="383"/>
    </location>
</feature>
<dbReference type="Gene3D" id="3.40.50.1820">
    <property type="entry name" value="alpha/beta hydrolase"/>
    <property type="match status" value="1"/>
</dbReference>
<dbReference type="EC" id="3.1.1.-" evidence="3"/>
<dbReference type="InterPro" id="IPR002018">
    <property type="entry name" value="CarbesteraseB"/>
</dbReference>
<dbReference type="InterPro" id="IPR019826">
    <property type="entry name" value="Carboxylesterase_B_AS"/>
</dbReference>
<name>A0ABQ0M8F4_MYCCL</name>
<dbReference type="Proteomes" id="UP000815677">
    <property type="component" value="Unassembled WGS sequence"/>
</dbReference>
<keyword evidence="6" id="KW-1185">Reference proteome</keyword>
<keyword evidence="3" id="KW-0732">Signal</keyword>
<dbReference type="PROSITE" id="PS00941">
    <property type="entry name" value="CARBOXYLESTERASE_B_2"/>
    <property type="match status" value="1"/>
</dbReference>
<evidence type="ECO:0000256" key="3">
    <source>
        <dbReference type="RuleBase" id="RU361235"/>
    </source>
</evidence>
<reference evidence="5" key="1">
    <citation type="submission" date="2014-09" db="EMBL/GenBank/DDBJ databases">
        <title>Genome sequence of the luminous mushroom Mycena chlorophos for searching fungal bioluminescence genes.</title>
        <authorList>
            <person name="Tanaka Y."/>
            <person name="Kasuga D."/>
            <person name="Oba Y."/>
            <person name="Hase S."/>
            <person name="Sato K."/>
            <person name="Oba Y."/>
            <person name="Sakakibara Y."/>
        </authorList>
    </citation>
    <scope>NUCLEOTIDE SEQUENCE</scope>
</reference>
<evidence type="ECO:0000256" key="1">
    <source>
        <dbReference type="ARBA" id="ARBA00005964"/>
    </source>
</evidence>
<evidence type="ECO:0000259" key="4">
    <source>
        <dbReference type="Pfam" id="PF00135"/>
    </source>
</evidence>
<dbReference type="InterPro" id="IPR019819">
    <property type="entry name" value="Carboxylesterase_B_CS"/>
</dbReference>
<evidence type="ECO:0000313" key="5">
    <source>
        <dbReference type="EMBL" id="GAT59513.1"/>
    </source>
</evidence>
<dbReference type="InterPro" id="IPR050309">
    <property type="entry name" value="Type-B_Carboxylest/Lipase"/>
</dbReference>
<keyword evidence="2 3" id="KW-0378">Hydrolase</keyword>
<sequence>MGASDAVPLFKRLLVVLALACTSVAQDTLPVPVVDLGAPEKPPIVAALQSAAAQPPRCPQSWWGKFTSEDCLFLSVYSPDGAKGRKLPVVVWIHGGGYNAGRASLYDGDDLIKQSNHGLVVVTIQYRLGLFGFLAGSAVKQDGQLNAGLLDQQFALRWVQEHISKFGGDPEKVAIWGESAGADSVLQHVIANGGRTSPPLFRAAITSSTYLPPQYPYDHRIPETLFSEVVKQTGSSGSSNVMSCLREASFDRLQAANVNINSDAFLGTFSFVPVVDGELIRTRPTLALANGTLNGEIVLVVTNAHEGTGFINQTMPANATQFAHSLFPDLPVVETAKVAALYSEDGTVTQLMQEDAILSESIFICPSYFILEAFHGRAYKAEFAIPPAYHAYDINYYWPTYAAPPYNNTEFVDARSTRRARPSLRRGAAGE</sequence>
<accession>A0ABQ0M8F4</accession>
<feature type="signal peptide" evidence="3">
    <location>
        <begin position="1"/>
        <end position="25"/>
    </location>
</feature>
<dbReference type="Pfam" id="PF00135">
    <property type="entry name" value="COesterase"/>
    <property type="match status" value="1"/>
</dbReference>
<evidence type="ECO:0000256" key="2">
    <source>
        <dbReference type="ARBA" id="ARBA00022801"/>
    </source>
</evidence>
<feature type="chain" id="PRO_5045007254" description="Carboxylic ester hydrolase" evidence="3">
    <location>
        <begin position="26"/>
        <end position="431"/>
    </location>
</feature>
<dbReference type="InterPro" id="IPR029058">
    <property type="entry name" value="AB_hydrolase_fold"/>
</dbReference>